<dbReference type="InterPro" id="IPR025736">
    <property type="entry name" value="PucR_C-HTH_dom"/>
</dbReference>
<dbReference type="InterPro" id="IPR042070">
    <property type="entry name" value="PucR_C-HTH_sf"/>
</dbReference>
<dbReference type="RefSeq" id="WP_061204871.1">
    <property type="nucleotide sequence ID" value="NZ_CBCRTX010000003.1"/>
</dbReference>
<sequence length="274" mass="31996">MDSHELKKLFPEATNIIPKDKDQNLALSLEGKTWFIAKKDLSEREFFLLKNLEGKYDLFKTYTPWQNYLFNGQKQPLINGKLRFLYLHIENLISERKTEWQDLILSFFNSEVSSFWLDQTVFVIIDKECTLTQSDIMGIITAIDGDFETMTRVLIGLVWCKEDNLPQIFKEEKLIGNDFQELKKVVAIPEIALQFYFAHSTKNSIILQTYKKKLSTSSELITSLYKVGGNVTQASKDMYIHRNTLEYRIDKLQSATNLNLRKMDDLVFSYLIIS</sequence>
<dbReference type="InterPro" id="IPR009057">
    <property type="entry name" value="Homeodomain-like_sf"/>
</dbReference>
<name>A0A226RXI6_9LACO</name>
<gene>
    <name evidence="2" type="ORF">GTK63_02740</name>
</gene>
<evidence type="ECO:0000313" key="2">
    <source>
        <dbReference type="EMBL" id="MYN53251.1"/>
    </source>
</evidence>
<evidence type="ECO:0000259" key="1">
    <source>
        <dbReference type="Pfam" id="PF13556"/>
    </source>
</evidence>
<proteinExistence type="predicted"/>
<reference evidence="2 3" key="1">
    <citation type="submission" date="2020-01" db="EMBL/GenBank/DDBJ databases">
        <title>Vaginal microbiome of pregnant Indian women: Insights into the genome of dominants Lactobacillus species.</title>
        <authorList>
            <person name="Das B."/>
            <person name="Mehta O."/>
            <person name="Ghosh T.S."/>
            <person name="Kothidar A."/>
            <person name="Gowtham M.R."/>
            <person name="Mitra R."/>
            <person name="Kshetrapal P."/>
            <person name="Wadhwa N."/>
            <person name="Thiruvengadam R."/>
            <person name="Nair G.B."/>
            <person name="Bhatnagar S."/>
            <person name="Pore S."/>
        </authorList>
    </citation>
    <scope>NUCLEOTIDE SEQUENCE [LARGE SCALE GENOMIC DNA]</scope>
    <source>
        <strain evidence="2 3">Indica2</strain>
    </source>
</reference>
<dbReference type="AlphaFoldDB" id="A0A226RXI6"/>
<dbReference type="SUPFAM" id="SSF46689">
    <property type="entry name" value="Homeodomain-like"/>
    <property type="match status" value="1"/>
</dbReference>
<feature type="domain" description="PucR C-terminal helix-turn-helix" evidence="1">
    <location>
        <begin position="225"/>
        <end position="267"/>
    </location>
</feature>
<dbReference type="Gene3D" id="1.10.10.2840">
    <property type="entry name" value="PucR C-terminal helix-turn-helix domain"/>
    <property type="match status" value="1"/>
</dbReference>
<dbReference type="EMBL" id="WWFF01000003">
    <property type="protein sequence ID" value="MYN53251.1"/>
    <property type="molecule type" value="Genomic_DNA"/>
</dbReference>
<accession>A0A226RXI6</accession>
<comment type="caution">
    <text evidence="2">The sequence shown here is derived from an EMBL/GenBank/DDBJ whole genome shotgun (WGS) entry which is preliminary data.</text>
</comment>
<protein>
    <recommendedName>
        <fullName evidence="1">PucR C-terminal helix-turn-helix domain-containing protein</fullName>
    </recommendedName>
</protein>
<evidence type="ECO:0000313" key="3">
    <source>
        <dbReference type="Proteomes" id="UP000460132"/>
    </source>
</evidence>
<dbReference type="Proteomes" id="UP000460132">
    <property type="component" value="Unassembled WGS sequence"/>
</dbReference>
<dbReference type="Pfam" id="PF13556">
    <property type="entry name" value="HTH_30"/>
    <property type="match status" value="1"/>
</dbReference>
<organism evidence="2 3">
    <name type="scientific">Lactobacillus crispatus</name>
    <dbReference type="NCBI Taxonomy" id="47770"/>
    <lineage>
        <taxon>Bacteria</taxon>
        <taxon>Bacillati</taxon>
        <taxon>Bacillota</taxon>
        <taxon>Bacilli</taxon>
        <taxon>Lactobacillales</taxon>
        <taxon>Lactobacillaceae</taxon>
        <taxon>Lactobacillus</taxon>
    </lineage>
</organism>